<protein>
    <submittedName>
        <fullName evidence="1">Uncharacterized protein</fullName>
    </submittedName>
</protein>
<reference evidence="1" key="1">
    <citation type="journal article" date="2021" name="Proc. Natl. Acad. Sci. U.S.A.">
        <title>A Catalog of Tens of Thousands of Viruses from Human Metagenomes Reveals Hidden Associations with Chronic Diseases.</title>
        <authorList>
            <person name="Tisza M.J."/>
            <person name="Buck C.B."/>
        </authorList>
    </citation>
    <scope>NUCLEOTIDE SEQUENCE</scope>
    <source>
        <strain evidence="1">Ctt8434</strain>
    </source>
</reference>
<name>A0A8S5U1I2_9CAUD</name>
<evidence type="ECO:0000313" key="1">
    <source>
        <dbReference type="EMBL" id="DAF88303.1"/>
    </source>
</evidence>
<proteinExistence type="predicted"/>
<dbReference type="EMBL" id="BK015983">
    <property type="protein sequence ID" value="DAF88303.1"/>
    <property type="molecule type" value="Genomic_DNA"/>
</dbReference>
<accession>A0A8S5U1I2</accession>
<organism evidence="1">
    <name type="scientific">Siphoviridae sp. ctt8434</name>
    <dbReference type="NCBI Taxonomy" id="2825703"/>
    <lineage>
        <taxon>Viruses</taxon>
        <taxon>Duplodnaviria</taxon>
        <taxon>Heunggongvirae</taxon>
        <taxon>Uroviricota</taxon>
        <taxon>Caudoviricetes</taxon>
    </lineage>
</organism>
<sequence length="74" mass="8542">MNPLNMLKGVMGISNPKDMAMKMLSQNNNPIFKNLIDMANKGDTKGVENFARNYMKSQGKDFDQEFNNFKEMFK</sequence>